<proteinExistence type="predicted"/>
<feature type="signal peptide" evidence="2">
    <location>
        <begin position="1"/>
        <end position="23"/>
    </location>
</feature>
<feature type="domain" description="DUF305" evidence="3">
    <location>
        <begin position="69"/>
        <end position="219"/>
    </location>
</feature>
<feature type="compositionally biased region" description="Polar residues" evidence="1">
    <location>
        <begin position="28"/>
        <end position="48"/>
    </location>
</feature>
<accession>A0A7C3KID5</accession>
<feature type="region of interest" description="Disordered" evidence="1">
    <location>
        <begin position="25"/>
        <end position="58"/>
    </location>
</feature>
<dbReference type="PANTHER" id="PTHR36933">
    <property type="entry name" value="SLL0788 PROTEIN"/>
    <property type="match status" value="1"/>
</dbReference>
<sequence length="226" mass="25334">MLRASLIGFIVVAATFSSSLLTACSSSQNASTSPGQASSVAAETSSNGRMDHSQMSHNMDLGPADNYYDLRFIDSMIPHHRGAIEMANEALQKSNRPEIKTLAQNIIKAQNREENELMRKWRKAWYPNASDTPIAWHSEMGHSMSMSPEQVKSMMMTMDLGAADDQFDLRFLNAMIPHHEGAVVMAQDALSKSTRPEIKQLANEIIASQQAEINQMKQWRKSWYNQ</sequence>
<dbReference type="PROSITE" id="PS51257">
    <property type="entry name" value="PROKAR_LIPOPROTEIN"/>
    <property type="match status" value="1"/>
</dbReference>
<gene>
    <name evidence="4" type="ORF">ENR64_26770</name>
</gene>
<feature type="chain" id="PRO_5027559162" evidence="2">
    <location>
        <begin position="24"/>
        <end position="226"/>
    </location>
</feature>
<evidence type="ECO:0000256" key="1">
    <source>
        <dbReference type="SAM" id="MobiDB-lite"/>
    </source>
</evidence>
<organism evidence="4">
    <name type="scientific">Oscillatoriales cyanobacterium SpSt-418</name>
    <dbReference type="NCBI Taxonomy" id="2282169"/>
    <lineage>
        <taxon>Bacteria</taxon>
        <taxon>Bacillati</taxon>
        <taxon>Cyanobacteriota</taxon>
        <taxon>Cyanophyceae</taxon>
        <taxon>Oscillatoriophycideae</taxon>
        <taxon>Oscillatoriales</taxon>
    </lineage>
</organism>
<dbReference type="Gene3D" id="1.20.1260.10">
    <property type="match status" value="1"/>
</dbReference>
<dbReference type="PANTHER" id="PTHR36933:SF1">
    <property type="entry name" value="SLL0788 PROTEIN"/>
    <property type="match status" value="1"/>
</dbReference>
<name>A0A7C3KID5_9CYAN</name>
<dbReference type="EMBL" id="DSRU01000394">
    <property type="protein sequence ID" value="HFN01284.1"/>
    <property type="molecule type" value="Genomic_DNA"/>
</dbReference>
<dbReference type="InterPro" id="IPR005183">
    <property type="entry name" value="DUF305_CopM-like"/>
</dbReference>
<reference evidence="4" key="1">
    <citation type="journal article" date="2020" name="mSystems">
        <title>Genome- and Community-Level Interaction Insights into Carbon Utilization and Element Cycling Functions of Hydrothermarchaeota in Hydrothermal Sediment.</title>
        <authorList>
            <person name="Zhou Z."/>
            <person name="Liu Y."/>
            <person name="Xu W."/>
            <person name="Pan J."/>
            <person name="Luo Z.H."/>
            <person name="Li M."/>
        </authorList>
    </citation>
    <scope>NUCLEOTIDE SEQUENCE [LARGE SCALE GENOMIC DNA]</scope>
    <source>
        <strain evidence="4">SpSt-418</strain>
    </source>
</reference>
<dbReference type="Pfam" id="PF03713">
    <property type="entry name" value="DUF305"/>
    <property type="match status" value="1"/>
</dbReference>
<evidence type="ECO:0000313" key="4">
    <source>
        <dbReference type="EMBL" id="HFN01284.1"/>
    </source>
</evidence>
<keyword evidence="2" id="KW-0732">Signal</keyword>
<dbReference type="InterPro" id="IPR012347">
    <property type="entry name" value="Ferritin-like"/>
</dbReference>
<protein>
    <submittedName>
        <fullName evidence="4">DUF305 domain-containing protein</fullName>
    </submittedName>
</protein>
<evidence type="ECO:0000259" key="3">
    <source>
        <dbReference type="Pfam" id="PF03713"/>
    </source>
</evidence>
<comment type="caution">
    <text evidence="4">The sequence shown here is derived from an EMBL/GenBank/DDBJ whole genome shotgun (WGS) entry which is preliminary data.</text>
</comment>
<evidence type="ECO:0000256" key="2">
    <source>
        <dbReference type="SAM" id="SignalP"/>
    </source>
</evidence>
<dbReference type="AlphaFoldDB" id="A0A7C3KID5"/>